<accession>A0ABU4SIL3</accession>
<evidence type="ECO:0000259" key="1">
    <source>
        <dbReference type="Pfam" id="PF17765"/>
    </source>
</evidence>
<organism evidence="2 3">
    <name type="scientific">Xenorhabdus littoralis</name>
    <dbReference type="NCBI Taxonomy" id="2582835"/>
    <lineage>
        <taxon>Bacteria</taxon>
        <taxon>Pseudomonadati</taxon>
        <taxon>Pseudomonadota</taxon>
        <taxon>Gammaproteobacteria</taxon>
        <taxon>Enterobacterales</taxon>
        <taxon>Morganellaceae</taxon>
        <taxon>Xenorhabdus</taxon>
    </lineage>
</organism>
<dbReference type="Proteomes" id="UP001271640">
    <property type="component" value="Unassembled WGS sequence"/>
</dbReference>
<name>A0ABU4SIL3_9GAMM</name>
<dbReference type="Gene3D" id="3.30.450.180">
    <property type="match status" value="1"/>
</dbReference>
<keyword evidence="3" id="KW-1185">Reference proteome</keyword>
<gene>
    <name evidence="2" type="ORF">FE394_04610</name>
</gene>
<protein>
    <submittedName>
        <fullName evidence="2">Transcriptional regulator</fullName>
    </submittedName>
</protein>
<dbReference type="EMBL" id="VCDP01000015">
    <property type="protein sequence ID" value="MDX7998493.1"/>
    <property type="molecule type" value="Genomic_DNA"/>
</dbReference>
<dbReference type="Pfam" id="PF17765">
    <property type="entry name" value="MLTR_LBD"/>
    <property type="match status" value="1"/>
</dbReference>
<reference evidence="3" key="1">
    <citation type="journal article" date="2024" name="Toxins">
        <title>Genome Sequence Analysis of Native Xenorhabdus Strains Isolated from Entomopathogenic Nematodes in Argentina.</title>
        <authorList>
            <person name="Palma L."/>
            <person name="Frizzo L."/>
            <person name="Kaiser S."/>
            <person name="Berry C."/>
            <person name="Caballero P."/>
            <person name="Bode H.B."/>
            <person name="Del Valle E.E."/>
        </authorList>
    </citation>
    <scope>NUCLEOTIDE SEQUENCE [LARGE SCALE GENOMIC DNA]</scope>
    <source>
        <strain evidence="3">Reich</strain>
    </source>
</reference>
<dbReference type="InterPro" id="IPR041413">
    <property type="entry name" value="MLTR_LBD"/>
</dbReference>
<evidence type="ECO:0000313" key="3">
    <source>
        <dbReference type="Proteomes" id="UP001271640"/>
    </source>
</evidence>
<proteinExistence type="predicted"/>
<feature type="domain" description="MmyB-like transcription regulator ligand binding" evidence="1">
    <location>
        <begin position="3"/>
        <end position="89"/>
    </location>
</feature>
<evidence type="ECO:0000313" key="2">
    <source>
        <dbReference type="EMBL" id="MDX7998493.1"/>
    </source>
</evidence>
<comment type="caution">
    <text evidence="2">The sequence shown here is derived from an EMBL/GenBank/DDBJ whole genome shotgun (WGS) entry which is preliminary data.</text>
</comment>
<dbReference type="RefSeq" id="WP_419836305.1">
    <property type="nucleotide sequence ID" value="NZ_VCDP01000015.1"/>
</dbReference>
<sequence length="91" mass="10855">MCHWERDAYRLLASFRRDYALAAKDIYIQELVNNLLKISPDFYAMWHRHEIYEPCNGVRELNVNGQLTAFDYTSMVTDVERHLRLVVYAKS</sequence>